<feature type="domain" description="YCII-related" evidence="2">
    <location>
        <begin position="18"/>
        <end position="121"/>
    </location>
</feature>
<dbReference type="Proteomes" id="UP000247781">
    <property type="component" value="Unassembled WGS sequence"/>
</dbReference>
<gene>
    <name evidence="3" type="ORF">C8E89_1301</name>
</gene>
<feature type="domain" description="YCII-related" evidence="2">
    <location>
        <begin position="155"/>
        <end position="235"/>
    </location>
</feature>
<keyword evidence="4" id="KW-1185">Reference proteome</keyword>
<evidence type="ECO:0000256" key="1">
    <source>
        <dbReference type="ARBA" id="ARBA00007689"/>
    </source>
</evidence>
<dbReference type="PANTHER" id="PTHR35174">
    <property type="entry name" value="BLL7171 PROTEIN-RELATED"/>
    <property type="match status" value="1"/>
</dbReference>
<dbReference type="Pfam" id="PF03795">
    <property type="entry name" value="YCII"/>
    <property type="match status" value="2"/>
</dbReference>
<evidence type="ECO:0000313" key="4">
    <source>
        <dbReference type="Proteomes" id="UP000247781"/>
    </source>
</evidence>
<protein>
    <recommendedName>
        <fullName evidence="2">YCII-related domain-containing protein</fullName>
    </recommendedName>
</protein>
<dbReference type="AlphaFoldDB" id="A0A318HAU9"/>
<evidence type="ECO:0000259" key="2">
    <source>
        <dbReference type="Pfam" id="PF03795"/>
    </source>
</evidence>
<dbReference type="SUPFAM" id="SSF54909">
    <property type="entry name" value="Dimeric alpha+beta barrel"/>
    <property type="match status" value="2"/>
</dbReference>
<accession>A0A318HAU9</accession>
<reference evidence="3 4" key="2">
    <citation type="submission" date="2018-06" db="EMBL/GenBank/DDBJ databases">
        <title>Sequencing of bacterial isolates from soil warming experiment in Harvard Forest, Massachusetts, USA.</title>
        <authorList>
            <person name="Deangelis K.PhD."/>
        </authorList>
    </citation>
    <scope>NUCLEOTIDE SEQUENCE [LARGE SCALE GENOMIC DNA]</scope>
    <source>
        <strain evidence="3 4">GAS496</strain>
    </source>
</reference>
<comment type="similarity">
    <text evidence="1">Belongs to the YciI family.</text>
</comment>
<dbReference type="InterPro" id="IPR011008">
    <property type="entry name" value="Dimeric_a/b-barrel"/>
</dbReference>
<dbReference type="Gene3D" id="3.30.70.1060">
    <property type="entry name" value="Dimeric alpha+beta barrel"/>
    <property type="match status" value="2"/>
</dbReference>
<proteinExistence type="inferred from homology"/>
<dbReference type="InterPro" id="IPR005545">
    <property type="entry name" value="YCII"/>
</dbReference>
<evidence type="ECO:0000313" key="3">
    <source>
        <dbReference type="EMBL" id="PXX01377.1"/>
    </source>
</evidence>
<dbReference type="EMBL" id="QJJU01000030">
    <property type="protein sequence ID" value="PXX01377.1"/>
    <property type="molecule type" value="Genomic_DNA"/>
</dbReference>
<sequence>MEQKGSAHFRKVTTMHYFALLLGPEPTSAPDADAHAAEMAAYEAFHAKAASAIRAGDALTPAATGVRITGGPDAPTITDGPFAEGAEVAGGYYVFEAENLDEAIALARDIPAAKQGAVEVWPTVFYTPPSQPLGTSWLALLLEPPADVHVPGSPEWDAGIAAHQKFGAAAGDRTNGGAALHPSTTATTVRVRDGQVLLTDGPYIEGAEVANGFYFIDVSDRDEAVKVASMIPATTVELRQLMGISGL</sequence>
<comment type="caution">
    <text evidence="3">The sequence shown here is derived from an EMBL/GenBank/DDBJ whole genome shotgun (WGS) entry which is preliminary data.</text>
</comment>
<reference evidence="4" key="1">
    <citation type="submission" date="2018-05" db="EMBL/GenBank/DDBJ databases">
        <authorList>
            <person name="Deangelis K."/>
            <person name="Huntemann M."/>
            <person name="Clum A."/>
            <person name="Pillay M."/>
            <person name="Palaniappan K."/>
            <person name="Varghese N."/>
            <person name="Mikhailova N."/>
            <person name="Stamatis D."/>
            <person name="Reddy T."/>
            <person name="Daum C."/>
            <person name="Shapiro N."/>
            <person name="Ivanova N."/>
            <person name="Kyrpides N."/>
            <person name="Woyke T."/>
        </authorList>
    </citation>
    <scope>NUCLEOTIDE SEQUENCE [LARGE SCALE GENOMIC DNA]</scope>
    <source>
        <strain evidence="4">GAS496</strain>
    </source>
</reference>
<name>A0A318HAU9_9MYCO</name>
<dbReference type="PANTHER" id="PTHR35174:SF3">
    <property type="entry name" value="BLL7171 PROTEIN"/>
    <property type="match status" value="1"/>
</dbReference>
<organism evidence="3 4">
    <name type="scientific">Mycolicibacterium moriokaense</name>
    <dbReference type="NCBI Taxonomy" id="39691"/>
    <lineage>
        <taxon>Bacteria</taxon>
        <taxon>Bacillati</taxon>
        <taxon>Actinomycetota</taxon>
        <taxon>Actinomycetes</taxon>
        <taxon>Mycobacteriales</taxon>
        <taxon>Mycobacteriaceae</taxon>
        <taxon>Mycolicibacterium</taxon>
    </lineage>
</organism>